<gene>
    <name evidence="2" type="ordered locus">MAE_10950</name>
</gene>
<feature type="transmembrane region" description="Helical" evidence="1">
    <location>
        <begin position="129"/>
        <end position="150"/>
    </location>
</feature>
<dbReference type="EMBL" id="AP009552">
    <property type="protein sequence ID" value="BAG00917.1"/>
    <property type="molecule type" value="Genomic_DNA"/>
</dbReference>
<feature type="transmembrane region" description="Helical" evidence="1">
    <location>
        <begin position="206"/>
        <end position="226"/>
    </location>
</feature>
<reference evidence="2 3" key="1">
    <citation type="journal article" date="2007" name="DNA Res.">
        <title>Complete genomic structure of the bloom-forming toxic cyanobacterium Microcystis aeruginosa NIES-843.</title>
        <authorList>
            <person name="Kaneko T."/>
            <person name="Nakajima N."/>
            <person name="Okamoto S."/>
            <person name="Suzuki I."/>
            <person name="Tanabe Y."/>
            <person name="Tamaoki M."/>
            <person name="Nakamura Y."/>
            <person name="Kasai F."/>
            <person name="Watanabe A."/>
            <person name="Kawashima K."/>
            <person name="Kishida Y."/>
            <person name="Ono A."/>
            <person name="Shimizu Y."/>
            <person name="Takahashi C."/>
            <person name="Minami C."/>
            <person name="Fujishiro T."/>
            <person name="Kohara M."/>
            <person name="Katoh M."/>
            <person name="Nakazaki N."/>
            <person name="Nakayama S."/>
            <person name="Yamada M."/>
            <person name="Tabata S."/>
            <person name="Watanabe M.M."/>
        </authorList>
    </citation>
    <scope>NUCLEOTIDE SEQUENCE [LARGE SCALE GENOMIC DNA]</scope>
    <source>
        <strain evidence="3">NIES-843 / IAM M-247</strain>
    </source>
</reference>
<sequence length="670" mass="77519">MWYLFVLISIIVLPTIFGKVLNYFSSILSKIINNWQVTNQSRNLEFLISWGLGLVFNTIAIQKLFTQGTAESLRLLYVEPEMSYNYDKLTTYLSSLNFLVLIPAALILTVILFFLLYLFSLRKFLRTLLIENIVFIGVLVTVTSVAWSLVYTNPSNFHFNVVLFPLAAINSDSPFIPLVDDGFKSLYGGYYLWLGLLSRLMGNNLLSIKIVVCSLIALQILLYYLITKAIYKNPLLRILVFISCLFWSYLYGRVVRQDLYFQYFPLRTLFPCLLLVTLLYISERKFLDKATLSIGFLTINLQDVLLDFIVAMALLSNFDSGVVVLIMYFFIYIWNEFKIDGFSAKNMIKKLTVFSINLIMIIFIIIFGFRIIAGEFINFSNYTGSTLKFGSGFYGLPFTDNIWMIFMVVYGFNIIQSFQSPIEDKSAKYRFVIAIWGIVSLFYFVNRSHPWNLLGVSLPFFLSYGCLIDYAFSSYRKKMSESEPELMQNKMTFREFLPILLPNSFDLLRLSLVSVLVMPFIIMSLIACVKFIPLTISHFQSPKSYSQMSALASLSERVATLEKQLNRPSILISDRVESYYYLHKNRKVLFYPEIASIFPGDNSFQPRFLDTLNKFNPIVTLCPMRHPGLIKANYHGTFLQLLYENNYKLVESGKNIDDRILKNCKIYIKD</sequence>
<feature type="transmembrane region" description="Helical" evidence="1">
    <location>
        <begin position="427"/>
        <end position="445"/>
    </location>
</feature>
<feature type="transmembrane region" description="Helical" evidence="1">
    <location>
        <begin position="92"/>
        <end position="117"/>
    </location>
</feature>
<dbReference type="AlphaFoldDB" id="B0JS17"/>
<feature type="transmembrane region" description="Helical" evidence="1">
    <location>
        <begin position="510"/>
        <end position="532"/>
    </location>
</feature>
<feature type="transmembrane region" description="Helical" evidence="1">
    <location>
        <begin position="351"/>
        <end position="373"/>
    </location>
</feature>
<feature type="transmembrane region" description="Helical" evidence="1">
    <location>
        <begin position="451"/>
        <end position="472"/>
    </location>
</feature>
<feature type="transmembrane region" description="Helical" evidence="1">
    <location>
        <begin position="294"/>
        <end position="315"/>
    </location>
</feature>
<keyword evidence="1" id="KW-0812">Transmembrane</keyword>
<dbReference type="eggNOG" id="ENOG502ZPMK">
    <property type="taxonomic scope" value="Bacteria"/>
</dbReference>
<feature type="transmembrane region" description="Helical" evidence="1">
    <location>
        <begin position="235"/>
        <end position="252"/>
    </location>
</feature>
<feature type="transmembrane region" description="Helical" evidence="1">
    <location>
        <begin position="321"/>
        <end position="339"/>
    </location>
</feature>
<feature type="transmembrane region" description="Helical" evidence="1">
    <location>
        <begin position="46"/>
        <end position="65"/>
    </location>
</feature>
<dbReference type="EnsemblBacteria" id="BAG00917">
    <property type="protein sequence ID" value="BAG00917"/>
    <property type="gene ID" value="MAE_10950"/>
</dbReference>
<evidence type="ECO:0000313" key="3">
    <source>
        <dbReference type="Proteomes" id="UP000001510"/>
    </source>
</evidence>
<dbReference type="STRING" id="449447.MAE_10950"/>
<dbReference type="HOGENOM" id="CLU_026562_0_0_3"/>
<dbReference type="PaxDb" id="449447-MAE_10950"/>
<feature type="transmembrane region" description="Helical" evidence="1">
    <location>
        <begin position="264"/>
        <end position="282"/>
    </location>
</feature>
<keyword evidence="1" id="KW-1133">Transmembrane helix</keyword>
<evidence type="ECO:0000256" key="1">
    <source>
        <dbReference type="SAM" id="Phobius"/>
    </source>
</evidence>
<keyword evidence="1" id="KW-0472">Membrane</keyword>
<proteinExistence type="predicted"/>
<feature type="transmembrane region" description="Helical" evidence="1">
    <location>
        <begin position="393"/>
        <end position="415"/>
    </location>
</feature>
<keyword evidence="3" id="KW-1185">Reference proteome</keyword>
<evidence type="ECO:0000313" key="2">
    <source>
        <dbReference type="EMBL" id="BAG00917.1"/>
    </source>
</evidence>
<organism evidence="2 3">
    <name type="scientific">Microcystis aeruginosa (strain NIES-843 / IAM M-2473)</name>
    <dbReference type="NCBI Taxonomy" id="449447"/>
    <lineage>
        <taxon>Bacteria</taxon>
        <taxon>Bacillati</taxon>
        <taxon>Cyanobacteriota</taxon>
        <taxon>Cyanophyceae</taxon>
        <taxon>Oscillatoriophycideae</taxon>
        <taxon>Chroococcales</taxon>
        <taxon>Microcystaceae</taxon>
        <taxon>Microcystis</taxon>
    </lineage>
</organism>
<dbReference type="KEGG" id="mar:MAE_10950"/>
<name>B0JS17_MICAN</name>
<accession>B0JS17</accession>
<feature type="transmembrane region" description="Helical" evidence="1">
    <location>
        <begin position="6"/>
        <end position="25"/>
    </location>
</feature>
<protein>
    <submittedName>
        <fullName evidence="2">Uncharacterized protein</fullName>
    </submittedName>
</protein>
<dbReference type="Proteomes" id="UP000001510">
    <property type="component" value="Chromosome"/>
</dbReference>